<dbReference type="GO" id="GO:0004842">
    <property type="term" value="F:ubiquitin-protein transferase activity"/>
    <property type="evidence" value="ECO:0000318"/>
    <property type="project" value="GO_Central"/>
</dbReference>
<dbReference type="STRING" id="13333.W1P5X0"/>
<proteinExistence type="predicted"/>
<dbReference type="KEGG" id="atr:18430469"/>
<dbReference type="OrthoDB" id="1711136at2759"/>
<dbReference type="GO" id="GO:0008270">
    <property type="term" value="F:zinc ion binding"/>
    <property type="evidence" value="ECO:0007669"/>
    <property type="project" value="UniProtKB-KW"/>
</dbReference>
<dbReference type="AlphaFoldDB" id="W1P5X0"/>
<keyword evidence="1" id="KW-0479">Metal-binding</keyword>
<dbReference type="Pfam" id="PF13920">
    <property type="entry name" value="zf-C3HC4_3"/>
    <property type="match status" value="1"/>
</dbReference>
<dbReference type="PIRSF" id="PIRSF036836">
    <property type="entry name" value="RNase_bind_SBP1"/>
    <property type="match status" value="1"/>
</dbReference>
<keyword evidence="5" id="KW-0175">Coiled coil</keyword>
<gene>
    <name evidence="7" type="ORF">AMTR_s00096p00060800</name>
</gene>
<dbReference type="PANTHER" id="PTHR42647">
    <property type="entry name" value="SBP (S-RIBONUCLEASE BINDING PROTEIN) FAMILY PROTEIN"/>
    <property type="match status" value="1"/>
</dbReference>
<feature type="coiled-coil region" evidence="5">
    <location>
        <begin position="181"/>
        <end position="215"/>
    </location>
</feature>
<dbReference type="EMBL" id="KI394634">
    <property type="protein sequence ID" value="ERN02360.1"/>
    <property type="molecule type" value="Genomic_DNA"/>
</dbReference>
<evidence type="ECO:0000256" key="1">
    <source>
        <dbReference type="ARBA" id="ARBA00022723"/>
    </source>
</evidence>
<dbReference type="SUPFAM" id="SSF57850">
    <property type="entry name" value="RING/U-box"/>
    <property type="match status" value="1"/>
</dbReference>
<dbReference type="PANTHER" id="PTHR42647:SF9">
    <property type="entry name" value="S-RIBONUCLEASE BINDING PROTEIN SBP1-RELATED"/>
    <property type="match status" value="1"/>
</dbReference>
<keyword evidence="3" id="KW-0862">Zinc</keyword>
<dbReference type="InterPro" id="IPR001841">
    <property type="entry name" value="Znf_RING"/>
</dbReference>
<evidence type="ECO:0000256" key="3">
    <source>
        <dbReference type="ARBA" id="ARBA00022833"/>
    </source>
</evidence>
<evidence type="ECO:0000259" key="6">
    <source>
        <dbReference type="PROSITE" id="PS50089"/>
    </source>
</evidence>
<feature type="domain" description="RING-type" evidence="6">
    <location>
        <begin position="289"/>
        <end position="324"/>
    </location>
</feature>
<keyword evidence="8" id="KW-1185">Reference proteome</keyword>
<organism evidence="7 8">
    <name type="scientific">Amborella trichopoda</name>
    <dbReference type="NCBI Taxonomy" id="13333"/>
    <lineage>
        <taxon>Eukaryota</taxon>
        <taxon>Viridiplantae</taxon>
        <taxon>Streptophyta</taxon>
        <taxon>Embryophyta</taxon>
        <taxon>Tracheophyta</taxon>
        <taxon>Spermatophyta</taxon>
        <taxon>Magnoliopsida</taxon>
        <taxon>Amborellales</taxon>
        <taxon>Amborellaceae</taxon>
        <taxon>Amborella</taxon>
    </lineage>
</organism>
<sequence length="336" mass="37780">MFGGDNSNLVFPVLLGPSEENQFQYDSNAMTQLQLFGNFPVDCNVDQVNYGGNDHASAYNRPNKRGRESDAITRPQKLHMSLNNYHQDQADHSSNNPNSNAVSTGLRLSYDDEEPNSSVSSASGSMHALPLIASIGDSLKAEINRQRDEFEHYIRIQEENITKGVRELKQKHLSSLLSAVEKGIGRKLQEKELEIENMNRKNKELVERIRHVASEAQHWHSRARYNEAMVNTLKNNLEQAIAQGKDQCREGCGDSEVDDLASSCDQNAPLGIQTRTLLENRELKGQRTCRVCKNKEVSMLLLPCRHLCLCKDCEGFLDVCPVCRTLKTASVQVFMS</sequence>
<reference evidence="8" key="1">
    <citation type="journal article" date="2013" name="Science">
        <title>The Amborella genome and the evolution of flowering plants.</title>
        <authorList>
            <consortium name="Amborella Genome Project"/>
        </authorList>
    </citation>
    <scope>NUCLEOTIDE SEQUENCE [LARGE SCALE GENOMIC DNA]</scope>
</reference>
<accession>W1P5X0</accession>
<evidence type="ECO:0000256" key="5">
    <source>
        <dbReference type="SAM" id="Coils"/>
    </source>
</evidence>
<name>W1P5X0_AMBTC</name>
<evidence type="ECO:0000313" key="7">
    <source>
        <dbReference type="EMBL" id="ERN02360.1"/>
    </source>
</evidence>
<dbReference type="Gene3D" id="3.30.40.10">
    <property type="entry name" value="Zinc/RING finger domain, C3HC4 (zinc finger)"/>
    <property type="match status" value="1"/>
</dbReference>
<protein>
    <recommendedName>
        <fullName evidence="6">RING-type domain-containing protein</fullName>
    </recommendedName>
</protein>
<dbReference type="OMA" id="DQFIKFR"/>
<evidence type="ECO:0000256" key="2">
    <source>
        <dbReference type="ARBA" id="ARBA00022771"/>
    </source>
</evidence>
<dbReference type="eggNOG" id="KOG1100">
    <property type="taxonomic scope" value="Eukaryota"/>
</dbReference>
<dbReference type="Gramene" id="ERN02360">
    <property type="protein sequence ID" value="ERN02360"/>
    <property type="gene ID" value="AMTR_s00096p00060800"/>
</dbReference>
<keyword evidence="2 4" id="KW-0863">Zinc-finger</keyword>
<dbReference type="Proteomes" id="UP000017836">
    <property type="component" value="Unassembled WGS sequence"/>
</dbReference>
<evidence type="ECO:0000256" key="4">
    <source>
        <dbReference type="PROSITE-ProRule" id="PRU00175"/>
    </source>
</evidence>
<dbReference type="PROSITE" id="PS50089">
    <property type="entry name" value="ZF_RING_2"/>
    <property type="match status" value="1"/>
</dbReference>
<evidence type="ECO:0000313" key="8">
    <source>
        <dbReference type="Proteomes" id="UP000017836"/>
    </source>
</evidence>
<dbReference type="HOGENOM" id="CLU_038018_2_0_1"/>
<dbReference type="InterPro" id="IPR013083">
    <property type="entry name" value="Znf_RING/FYVE/PHD"/>
</dbReference>
<dbReference type="FunFam" id="3.30.40.10:FF:000239">
    <property type="entry name" value="probable BOI-related E3 ubiquitin-protein ligase 2"/>
    <property type="match status" value="1"/>
</dbReference>